<dbReference type="EMBL" id="LUEZ02000041">
    <property type="protein sequence ID" value="RDB25098.1"/>
    <property type="molecule type" value="Genomic_DNA"/>
</dbReference>
<accession>A0A369JTJ5</accession>
<evidence type="ECO:0000256" key="1">
    <source>
        <dbReference type="SAM" id="MobiDB-lite"/>
    </source>
</evidence>
<dbReference type="GO" id="GO:0044773">
    <property type="term" value="P:mitotic DNA damage checkpoint signaling"/>
    <property type="evidence" value="ECO:0007669"/>
    <property type="project" value="TreeGrafter"/>
</dbReference>
<dbReference type="SMART" id="SM00220">
    <property type="entry name" value="S_TKc"/>
    <property type="match status" value="1"/>
</dbReference>
<evidence type="ECO:0000259" key="2">
    <source>
        <dbReference type="PROSITE" id="PS50011"/>
    </source>
</evidence>
<gene>
    <name evidence="3" type="ORF">Hypma_007501</name>
</gene>
<dbReference type="InterPro" id="IPR011009">
    <property type="entry name" value="Kinase-like_dom_sf"/>
</dbReference>
<organism evidence="3 4">
    <name type="scientific">Hypsizygus marmoreus</name>
    <name type="common">White beech mushroom</name>
    <name type="synonym">Agaricus marmoreus</name>
    <dbReference type="NCBI Taxonomy" id="39966"/>
    <lineage>
        <taxon>Eukaryota</taxon>
        <taxon>Fungi</taxon>
        <taxon>Dikarya</taxon>
        <taxon>Basidiomycota</taxon>
        <taxon>Agaricomycotina</taxon>
        <taxon>Agaricomycetes</taxon>
        <taxon>Agaricomycetidae</taxon>
        <taxon>Agaricales</taxon>
        <taxon>Tricholomatineae</taxon>
        <taxon>Lyophyllaceae</taxon>
        <taxon>Hypsizygus</taxon>
    </lineage>
</organism>
<dbReference type="AlphaFoldDB" id="A0A369JTJ5"/>
<dbReference type="InParanoid" id="A0A369JTJ5"/>
<dbReference type="InterPro" id="IPR000719">
    <property type="entry name" value="Prot_kinase_dom"/>
</dbReference>
<evidence type="ECO:0000313" key="3">
    <source>
        <dbReference type="EMBL" id="RDB25098.1"/>
    </source>
</evidence>
<comment type="caution">
    <text evidence="3">The sequence shown here is derived from an EMBL/GenBank/DDBJ whole genome shotgun (WGS) entry which is preliminary data.</text>
</comment>
<dbReference type="PROSITE" id="PS50011">
    <property type="entry name" value="PROTEIN_KINASE_DOM"/>
    <property type="match status" value="1"/>
</dbReference>
<dbReference type="PANTHER" id="PTHR44167:SF24">
    <property type="entry name" value="SERINE_THREONINE-PROTEIN KINASE CHK2"/>
    <property type="match status" value="1"/>
</dbReference>
<evidence type="ECO:0000313" key="4">
    <source>
        <dbReference type="Proteomes" id="UP000076154"/>
    </source>
</evidence>
<dbReference type="GO" id="GO:0004674">
    <property type="term" value="F:protein serine/threonine kinase activity"/>
    <property type="evidence" value="ECO:0007669"/>
    <property type="project" value="TreeGrafter"/>
</dbReference>
<feature type="domain" description="Protein kinase" evidence="2">
    <location>
        <begin position="1"/>
        <end position="336"/>
    </location>
</feature>
<sequence length="383" mass="43881">MADSDAQPKKAMPALDPNSMQDGKLHPGEIFWRDNQPWLQEKGYALRKRYHPDWVPSWFKSPKKPWIECEDGIITRIGHIIDATRPDGSHVVLKRVDTSRHPDEVAIGRLFSSEALASHPSNHCIPILDVLPLPNDDNTVILVMPLLYPNELPPFETIGEVVEFCRQAFEGLQFIHKNHVAHRDCKYDNIMADTAALYISPPHPWEMWLTYDASRQTQQLYSRTQKPVKYYFIDFGLSRLYKPEDAPYLEEGVWGGDKTVPEFLNAEDIPHSDPFPVDVYCLGNAIRQSFVDGEEGISTAKRGLEFMKELIYDMVKEDPKARPTMDQVVTRFSNIIGGLSNWKLRSRLVDVDERPVRGILRSVVHWTKQFGIIATRIPAIPRA</sequence>
<protein>
    <recommendedName>
        <fullName evidence="2">Protein kinase domain-containing protein</fullName>
    </recommendedName>
</protein>
<dbReference type="STRING" id="39966.A0A369JTJ5"/>
<name>A0A369JTJ5_HYPMA</name>
<dbReference type="Pfam" id="PF00069">
    <property type="entry name" value="Pkinase"/>
    <property type="match status" value="1"/>
</dbReference>
<keyword evidence="4" id="KW-1185">Reference proteome</keyword>
<dbReference type="GO" id="GO:0005524">
    <property type="term" value="F:ATP binding"/>
    <property type="evidence" value="ECO:0007669"/>
    <property type="project" value="InterPro"/>
</dbReference>
<dbReference type="Gene3D" id="1.10.510.10">
    <property type="entry name" value="Transferase(Phosphotransferase) domain 1"/>
    <property type="match status" value="1"/>
</dbReference>
<proteinExistence type="predicted"/>
<reference evidence="3" key="1">
    <citation type="submission" date="2018-04" db="EMBL/GenBank/DDBJ databases">
        <title>Whole genome sequencing of Hypsizygus marmoreus.</title>
        <authorList>
            <person name="Choi I.-G."/>
            <person name="Min B."/>
            <person name="Kim J.-G."/>
            <person name="Kim S."/>
            <person name="Oh Y.-L."/>
            <person name="Kong W.-S."/>
            <person name="Park H."/>
            <person name="Jeong J."/>
            <person name="Song E.-S."/>
        </authorList>
    </citation>
    <scope>NUCLEOTIDE SEQUENCE [LARGE SCALE GENOMIC DNA]</scope>
    <source>
        <strain evidence="3">51987-8</strain>
    </source>
</reference>
<dbReference type="SUPFAM" id="SSF56112">
    <property type="entry name" value="Protein kinase-like (PK-like)"/>
    <property type="match status" value="1"/>
</dbReference>
<dbReference type="GO" id="GO:0005634">
    <property type="term" value="C:nucleus"/>
    <property type="evidence" value="ECO:0007669"/>
    <property type="project" value="TreeGrafter"/>
</dbReference>
<dbReference type="Proteomes" id="UP000076154">
    <property type="component" value="Unassembled WGS sequence"/>
</dbReference>
<dbReference type="OrthoDB" id="5987198at2759"/>
<dbReference type="PANTHER" id="PTHR44167">
    <property type="entry name" value="OVARIAN-SPECIFIC SERINE/THREONINE-PROTEIN KINASE LOK-RELATED"/>
    <property type="match status" value="1"/>
</dbReference>
<feature type="region of interest" description="Disordered" evidence="1">
    <location>
        <begin position="1"/>
        <end position="23"/>
    </location>
</feature>